<feature type="transmembrane region" description="Helical" evidence="1">
    <location>
        <begin position="60"/>
        <end position="77"/>
    </location>
</feature>
<feature type="transmembrane region" description="Helical" evidence="1">
    <location>
        <begin position="122"/>
        <end position="142"/>
    </location>
</feature>
<keyword evidence="3" id="KW-1185">Reference proteome</keyword>
<dbReference type="EMBL" id="JAPZPY010000013">
    <property type="protein sequence ID" value="MCZ8381774.1"/>
    <property type="molecule type" value="Genomic_DNA"/>
</dbReference>
<organism evidence="2 3">
    <name type="scientific">Mycobacterium hippophais</name>
    <dbReference type="NCBI Taxonomy" id="3016340"/>
    <lineage>
        <taxon>Bacteria</taxon>
        <taxon>Bacillati</taxon>
        <taxon>Actinomycetota</taxon>
        <taxon>Actinomycetes</taxon>
        <taxon>Mycobacteriales</taxon>
        <taxon>Mycobacteriaceae</taxon>
        <taxon>Mycobacterium</taxon>
    </lineage>
</organism>
<evidence type="ECO:0000313" key="3">
    <source>
        <dbReference type="Proteomes" id="UP001142153"/>
    </source>
</evidence>
<dbReference type="Proteomes" id="UP001142153">
    <property type="component" value="Unassembled WGS sequence"/>
</dbReference>
<comment type="caution">
    <text evidence="2">The sequence shown here is derived from an EMBL/GenBank/DDBJ whole genome shotgun (WGS) entry which is preliminary data.</text>
</comment>
<evidence type="ECO:0000256" key="1">
    <source>
        <dbReference type="SAM" id="Phobius"/>
    </source>
</evidence>
<proteinExistence type="predicted"/>
<protein>
    <submittedName>
        <fullName evidence="2">Uncharacterized protein</fullName>
    </submittedName>
</protein>
<name>A0ABT4PZA8_9MYCO</name>
<gene>
    <name evidence="2" type="ORF">O6P37_23145</name>
</gene>
<keyword evidence="1" id="KW-0472">Membrane</keyword>
<dbReference type="RefSeq" id="WP_269896284.1">
    <property type="nucleotide sequence ID" value="NZ_JAPZPY010000013.1"/>
</dbReference>
<reference evidence="2" key="1">
    <citation type="submission" date="2022-12" db="EMBL/GenBank/DDBJ databases">
        <authorList>
            <person name="Deng Y."/>
            <person name="Zhang Y.-Q."/>
        </authorList>
    </citation>
    <scope>NUCLEOTIDE SEQUENCE</scope>
    <source>
        <strain evidence="2">CPCC 205372</strain>
    </source>
</reference>
<keyword evidence="1" id="KW-1133">Transmembrane helix</keyword>
<feature type="transmembrane region" description="Helical" evidence="1">
    <location>
        <begin position="21"/>
        <end position="40"/>
    </location>
</feature>
<sequence>MTTTHVVHRPTLLDAYRRRGYFYREAAMLTIGMGVVLHLFRVLFGDDLTLQYVLTRTTDMALLVPMIYAAVTGILVWRRVDFANRPHRVFFTWALVYIVLSVPLHVYFGVVKNDVAFYFEFFPMWFSYLLFPFYAAMLTMFWRLRVRN</sequence>
<evidence type="ECO:0000313" key="2">
    <source>
        <dbReference type="EMBL" id="MCZ8381774.1"/>
    </source>
</evidence>
<accession>A0ABT4PZA8</accession>
<keyword evidence="1" id="KW-0812">Transmembrane</keyword>
<feature type="transmembrane region" description="Helical" evidence="1">
    <location>
        <begin position="89"/>
        <end position="110"/>
    </location>
</feature>